<feature type="domain" description="AB hydrolase-1" evidence="2">
    <location>
        <begin position="74"/>
        <end position="278"/>
    </location>
</feature>
<dbReference type="PRINTS" id="PR00111">
    <property type="entry name" value="ABHYDROLASE"/>
</dbReference>
<dbReference type="RefSeq" id="WP_323574223.1">
    <property type="nucleotide sequence ID" value="NZ_JAYGJQ010000001.1"/>
</dbReference>
<organism evidence="3 4">
    <name type="scientific">Bacteriovorax antarcticus</name>
    <dbReference type="NCBI Taxonomy" id="3088717"/>
    <lineage>
        <taxon>Bacteria</taxon>
        <taxon>Pseudomonadati</taxon>
        <taxon>Bdellovibrionota</taxon>
        <taxon>Bacteriovoracia</taxon>
        <taxon>Bacteriovoracales</taxon>
        <taxon>Bacteriovoracaceae</taxon>
        <taxon>Bacteriovorax</taxon>
    </lineage>
</organism>
<dbReference type="InterPro" id="IPR000639">
    <property type="entry name" value="Epox_hydrolase-like"/>
</dbReference>
<dbReference type="InterPro" id="IPR029058">
    <property type="entry name" value="AB_hydrolase_fold"/>
</dbReference>
<keyword evidence="3" id="KW-0378">Hydrolase</keyword>
<evidence type="ECO:0000313" key="3">
    <source>
        <dbReference type="EMBL" id="MEA9354740.1"/>
    </source>
</evidence>
<reference evidence="3 4" key="1">
    <citation type="submission" date="2023-11" db="EMBL/GenBank/DDBJ databases">
        <title>A Novel Polar Bacteriovorax (B. antarcticus) Isolated from the Biocrust in Antarctica.</title>
        <authorList>
            <person name="Mun W."/>
            <person name="Choi S.Y."/>
            <person name="Mitchell R.J."/>
        </authorList>
    </citation>
    <scope>NUCLEOTIDE SEQUENCE [LARGE SCALE GENOMIC DNA]</scope>
    <source>
        <strain evidence="3 4">PP10</strain>
    </source>
</reference>
<dbReference type="Gene3D" id="3.40.50.1820">
    <property type="entry name" value="alpha/beta hydrolase"/>
    <property type="match status" value="1"/>
</dbReference>
<dbReference type="PANTHER" id="PTHR43798">
    <property type="entry name" value="MONOACYLGLYCEROL LIPASE"/>
    <property type="match status" value="1"/>
</dbReference>
<keyword evidence="1" id="KW-0732">Signal</keyword>
<accession>A0ABU5VRU0</accession>
<name>A0ABU5VRU0_9BACT</name>
<dbReference type="PRINTS" id="PR00412">
    <property type="entry name" value="EPOXHYDRLASE"/>
</dbReference>
<dbReference type="PANTHER" id="PTHR43798:SF33">
    <property type="entry name" value="HYDROLASE, PUTATIVE (AFU_ORTHOLOGUE AFUA_2G14860)-RELATED"/>
    <property type="match status" value="1"/>
</dbReference>
<dbReference type="InterPro" id="IPR050266">
    <property type="entry name" value="AB_hydrolase_sf"/>
</dbReference>
<proteinExistence type="predicted"/>
<evidence type="ECO:0000313" key="4">
    <source>
        <dbReference type="Proteomes" id="UP001302274"/>
    </source>
</evidence>
<evidence type="ECO:0000256" key="1">
    <source>
        <dbReference type="SAM" id="SignalP"/>
    </source>
</evidence>
<keyword evidence="4" id="KW-1185">Reference proteome</keyword>
<gene>
    <name evidence="3" type="ORF">SHI21_00895</name>
</gene>
<dbReference type="Pfam" id="PF00561">
    <property type="entry name" value="Abhydrolase_1"/>
    <property type="match status" value="1"/>
</dbReference>
<dbReference type="Proteomes" id="UP001302274">
    <property type="component" value="Unassembled WGS sequence"/>
</dbReference>
<dbReference type="SUPFAM" id="SSF53474">
    <property type="entry name" value="alpha/beta-Hydrolases"/>
    <property type="match status" value="1"/>
</dbReference>
<sequence>MKKIVCMLALLLTTACASNQKTSTEVPKKTEGFDSVLTGYEYPYPVSYYTFEGQGQKLQMAYMDIKPIGPAKKTIVMLHGKNFSGYYFAPIMKELQALGYRVIVPDQIGFGKSTKPEHFQYSFPLLARFTADLLTQAGVTDFTLVGHSMGGMFATRLALMYPERVQKLILVNAIGLEDYKTLVPYKTFDEQYPAELTTNADKIRNYQKVAYYDGKWKEEYEPMLIPPIGWTKGPDAALIAKTSVMLSDIIYTQPVYYEFKNLKMPTILIMGQRDKTAPGKPFASPENQKKLGDYPKLGRDVVKMIPKGKLIPMAGLGHMPFVEDFSGFMKLLEAEL</sequence>
<dbReference type="InterPro" id="IPR000073">
    <property type="entry name" value="AB_hydrolase_1"/>
</dbReference>
<dbReference type="EMBL" id="JAYGJQ010000001">
    <property type="protein sequence ID" value="MEA9354740.1"/>
    <property type="molecule type" value="Genomic_DNA"/>
</dbReference>
<dbReference type="GO" id="GO:0016787">
    <property type="term" value="F:hydrolase activity"/>
    <property type="evidence" value="ECO:0007669"/>
    <property type="project" value="UniProtKB-KW"/>
</dbReference>
<feature type="chain" id="PRO_5046590793" evidence="1">
    <location>
        <begin position="18"/>
        <end position="336"/>
    </location>
</feature>
<protein>
    <submittedName>
        <fullName evidence="3">Alpha/beta hydrolase</fullName>
    </submittedName>
</protein>
<comment type="caution">
    <text evidence="3">The sequence shown here is derived from an EMBL/GenBank/DDBJ whole genome shotgun (WGS) entry which is preliminary data.</text>
</comment>
<evidence type="ECO:0000259" key="2">
    <source>
        <dbReference type="Pfam" id="PF00561"/>
    </source>
</evidence>
<dbReference type="PROSITE" id="PS51257">
    <property type="entry name" value="PROKAR_LIPOPROTEIN"/>
    <property type="match status" value="1"/>
</dbReference>
<feature type="signal peptide" evidence="1">
    <location>
        <begin position="1"/>
        <end position="17"/>
    </location>
</feature>